<dbReference type="InterPro" id="IPR001346">
    <property type="entry name" value="Interferon_reg_fact_DNA-bd_dom"/>
</dbReference>
<dbReference type="GO" id="GO:0002376">
    <property type="term" value="P:immune system process"/>
    <property type="evidence" value="ECO:0007669"/>
    <property type="project" value="TreeGrafter"/>
</dbReference>
<dbReference type="EMBL" id="CAHIKZ030005545">
    <property type="protein sequence ID" value="CAE1329061.1"/>
    <property type="molecule type" value="Genomic_DNA"/>
</dbReference>
<organism evidence="3 4">
    <name type="scientific">Acanthosepion pharaonis</name>
    <name type="common">Pharaoh cuttlefish</name>
    <name type="synonym">Sepia pharaonis</name>
    <dbReference type="NCBI Taxonomy" id="158019"/>
    <lineage>
        <taxon>Eukaryota</taxon>
        <taxon>Metazoa</taxon>
        <taxon>Spiralia</taxon>
        <taxon>Lophotrochozoa</taxon>
        <taxon>Mollusca</taxon>
        <taxon>Cephalopoda</taxon>
        <taxon>Coleoidea</taxon>
        <taxon>Decapodiformes</taxon>
        <taxon>Sepiida</taxon>
        <taxon>Sepiina</taxon>
        <taxon>Sepiidae</taxon>
        <taxon>Acanthosepion</taxon>
    </lineage>
</organism>
<dbReference type="SMART" id="SM00348">
    <property type="entry name" value="IRF"/>
    <property type="match status" value="1"/>
</dbReference>
<dbReference type="InterPro" id="IPR036388">
    <property type="entry name" value="WH-like_DNA-bd_sf"/>
</dbReference>
<evidence type="ECO:0000259" key="2">
    <source>
        <dbReference type="PROSITE" id="PS51507"/>
    </source>
</evidence>
<feature type="compositionally biased region" description="Polar residues" evidence="1">
    <location>
        <begin position="200"/>
        <end position="225"/>
    </location>
</feature>
<gene>
    <name evidence="3" type="ORF">SPHA_78623</name>
</gene>
<protein>
    <submittedName>
        <fullName evidence="3">IRF2</fullName>
    </submittedName>
</protein>
<evidence type="ECO:0000313" key="4">
    <source>
        <dbReference type="Proteomes" id="UP000597762"/>
    </source>
</evidence>
<dbReference type="Pfam" id="PF00605">
    <property type="entry name" value="IRF"/>
    <property type="match status" value="1"/>
</dbReference>
<reference evidence="3" key="1">
    <citation type="submission" date="2021-01" db="EMBL/GenBank/DDBJ databases">
        <authorList>
            <person name="Li R."/>
            <person name="Bekaert M."/>
        </authorList>
    </citation>
    <scope>NUCLEOTIDE SEQUENCE</scope>
    <source>
        <strain evidence="3">Farmed</strain>
    </source>
</reference>
<dbReference type="AlphaFoldDB" id="A0A812EQM1"/>
<dbReference type="PANTHER" id="PTHR11949:SF17">
    <property type="entry name" value="IRF TRYPTOPHAN PENTAD REPEAT DOMAIN-CONTAINING PROTEIN"/>
    <property type="match status" value="1"/>
</dbReference>
<accession>A0A812EQM1</accession>
<dbReference type="PRINTS" id="PR00267">
    <property type="entry name" value="INTFRNREGFCT"/>
</dbReference>
<dbReference type="CDD" id="cd00103">
    <property type="entry name" value="IRF"/>
    <property type="match status" value="1"/>
</dbReference>
<feature type="compositionally biased region" description="Polar residues" evidence="1">
    <location>
        <begin position="242"/>
        <end position="268"/>
    </location>
</feature>
<feature type="region of interest" description="Disordered" evidence="1">
    <location>
        <begin position="530"/>
        <end position="582"/>
    </location>
</feature>
<dbReference type="Proteomes" id="UP000597762">
    <property type="component" value="Unassembled WGS sequence"/>
</dbReference>
<sequence>MKIKGENSFLGDPSTKHEKECFVNHNEPKKNSVVGPPRKGIRPVERERMRDWLCRHLNAASIPGLYWLEKKKLIFRIPWKHGSSQNWTEDDAELFVEWAKHTGRYYPDTDKGKGKLNTKRFKATFRCALNSLPDCQELSKLNNKAGSNAFKVYQFSCDKDTCPYKKKKSGKVTTVCCDKSVECNEGDTASIVEASDTCTEDQTSNQCNPEKTSDTCDSNETTPPSQENPPKLNQDESHSVLPESSDNCTPCQISDPNPTQSNSSFDDLSISENDVANTLLELQRGAVSKLLKEKEMSQSQPQVIQNPLQSPMLPVAQLPVSHILPSQVSVPPQSQAQIYSQPVLRSQIAKPVLQPQMQSVQVLQSQLTTHREIHPTQSITYEQTSTMTVAHPVPSTMPSVFPLVPAVVLPYNPPPSHSEPQMAKVCMIPAIVSSTATQMMNIHSNSFDSPTPQLVPVAAPRLSAAPFNTPASMSEAPAKAHEEPKLPLLFSIKQEVIDADYTPSEINNNNNSSSNNNIAVKLENVVTGDVTPNYKASEPEPRKEIMGSTNVTGGNNFETNAQSSNRKRAKEKKLTSGSPQGTITRVPITVSAQNYLKKRKNCSSAWKQVKSFS</sequence>
<evidence type="ECO:0000256" key="1">
    <source>
        <dbReference type="SAM" id="MobiDB-lite"/>
    </source>
</evidence>
<dbReference type="OrthoDB" id="6538197at2759"/>
<dbReference type="GO" id="GO:0000978">
    <property type="term" value="F:RNA polymerase II cis-regulatory region sequence-specific DNA binding"/>
    <property type="evidence" value="ECO:0007669"/>
    <property type="project" value="TreeGrafter"/>
</dbReference>
<dbReference type="PANTHER" id="PTHR11949">
    <property type="entry name" value="INTERFERON REGULATORY FACTOR"/>
    <property type="match status" value="1"/>
</dbReference>
<dbReference type="GO" id="GO:0000981">
    <property type="term" value="F:DNA-binding transcription factor activity, RNA polymerase II-specific"/>
    <property type="evidence" value="ECO:0007669"/>
    <property type="project" value="TreeGrafter"/>
</dbReference>
<dbReference type="GO" id="GO:0005634">
    <property type="term" value="C:nucleus"/>
    <property type="evidence" value="ECO:0007669"/>
    <property type="project" value="TreeGrafter"/>
</dbReference>
<dbReference type="Gene3D" id="1.10.10.10">
    <property type="entry name" value="Winged helix-like DNA-binding domain superfamily/Winged helix DNA-binding domain"/>
    <property type="match status" value="1"/>
</dbReference>
<comment type="caution">
    <text evidence="3">The sequence shown here is derived from an EMBL/GenBank/DDBJ whole genome shotgun (WGS) entry which is preliminary data.</text>
</comment>
<proteinExistence type="predicted"/>
<feature type="region of interest" description="Disordered" evidence="1">
    <location>
        <begin position="200"/>
        <end position="268"/>
    </location>
</feature>
<feature type="compositionally biased region" description="Polar residues" evidence="1">
    <location>
        <begin position="547"/>
        <end position="564"/>
    </location>
</feature>
<evidence type="ECO:0000313" key="3">
    <source>
        <dbReference type="EMBL" id="CAE1329061.1"/>
    </source>
</evidence>
<name>A0A812EQM1_ACAPH</name>
<dbReference type="InterPro" id="IPR036390">
    <property type="entry name" value="WH_DNA-bd_sf"/>
</dbReference>
<feature type="domain" description="IRF tryptophan pentad repeat" evidence="2">
    <location>
        <begin position="46"/>
        <end position="157"/>
    </location>
</feature>
<keyword evidence="4" id="KW-1185">Reference proteome</keyword>
<dbReference type="PROSITE" id="PS51507">
    <property type="entry name" value="IRF_2"/>
    <property type="match status" value="1"/>
</dbReference>
<dbReference type="SUPFAM" id="SSF46785">
    <property type="entry name" value="Winged helix' DNA-binding domain"/>
    <property type="match status" value="1"/>
</dbReference>